<reference evidence="4 5" key="1">
    <citation type="submission" date="2021-03" db="EMBL/GenBank/DDBJ databases">
        <title>Whole genome sequence of Jiella sp. MQZ13P-4.</title>
        <authorList>
            <person name="Tuo L."/>
        </authorList>
    </citation>
    <scope>NUCLEOTIDE SEQUENCE [LARGE SCALE GENOMIC DNA]</scope>
    <source>
        <strain evidence="4 5">MQZ13P-4</strain>
    </source>
</reference>
<dbReference type="PANTHER" id="PTHR43877">
    <property type="entry name" value="AMINOALKYLPHOSPHONATE N-ACETYLTRANSFERASE-RELATED-RELATED"/>
    <property type="match status" value="1"/>
</dbReference>
<dbReference type="EMBL" id="JAFMPY010000005">
    <property type="protein sequence ID" value="MBO0903306.1"/>
    <property type="molecule type" value="Genomic_DNA"/>
</dbReference>
<dbReference type="InterPro" id="IPR016181">
    <property type="entry name" value="Acyl_CoA_acyltransferase"/>
</dbReference>
<keyword evidence="5" id="KW-1185">Reference proteome</keyword>
<dbReference type="Gene3D" id="3.40.630.30">
    <property type="match status" value="1"/>
</dbReference>
<comment type="caution">
    <text evidence="4">The sequence shown here is derived from an EMBL/GenBank/DDBJ whole genome shotgun (WGS) entry which is preliminary data.</text>
</comment>
<protein>
    <submittedName>
        <fullName evidence="4">GNAT family N-acetyltransferase</fullName>
    </submittedName>
</protein>
<dbReference type="Proteomes" id="UP000664288">
    <property type="component" value="Unassembled WGS sequence"/>
</dbReference>
<proteinExistence type="predicted"/>
<name>A0ABS3J0W1_9HYPH</name>
<gene>
    <name evidence="4" type="ORF">J1C47_06595</name>
</gene>
<keyword evidence="1" id="KW-0808">Transferase</keyword>
<dbReference type="InterPro" id="IPR050832">
    <property type="entry name" value="Bact_Acetyltransf"/>
</dbReference>
<evidence type="ECO:0000313" key="5">
    <source>
        <dbReference type="Proteomes" id="UP000664288"/>
    </source>
</evidence>
<evidence type="ECO:0000259" key="3">
    <source>
        <dbReference type="PROSITE" id="PS51186"/>
    </source>
</evidence>
<sequence length="151" mass="16943">MTPTIHRLDLPETAHRARIVAPLAEHATAGNFAFAPRFLTLALQDDAGIDGGLIAQIYWNWMWIEILAVPERWRGRGLGRALIERAESVAREAGCAGIWVDTYSFQSPGFYERLGYRPFGRLPDYPAGESRIFFAKLLAEDDEPTRPEKAA</sequence>
<keyword evidence="2" id="KW-0012">Acyltransferase</keyword>
<dbReference type="PROSITE" id="PS51186">
    <property type="entry name" value="GNAT"/>
    <property type="match status" value="1"/>
</dbReference>
<dbReference type="InterPro" id="IPR000182">
    <property type="entry name" value="GNAT_dom"/>
</dbReference>
<dbReference type="RefSeq" id="WP_207349948.1">
    <property type="nucleotide sequence ID" value="NZ_JAFMPY010000005.1"/>
</dbReference>
<dbReference type="SUPFAM" id="SSF55729">
    <property type="entry name" value="Acyl-CoA N-acyltransferases (Nat)"/>
    <property type="match status" value="1"/>
</dbReference>
<accession>A0ABS3J0W1</accession>
<feature type="domain" description="N-acetyltransferase" evidence="3">
    <location>
        <begin position="1"/>
        <end position="139"/>
    </location>
</feature>
<dbReference type="CDD" id="cd04301">
    <property type="entry name" value="NAT_SF"/>
    <property type="match status" value="1"/>
</dbReference>
<evidence type="ECO:0000256" key="2">
    <source>
        <dbReference type="ARBA" id="ARBA00023315"/>
    </source>
</evidence>
<organism evidence="4 5">
    <name type="scientific">Jiella sonneratiae</name>
    <dbReference type="NCBI Taxonomy" id="2816856"/>
    <lineage>
        <taxon>Bacteria</taxon>
        <taxon>Pseudomonadati</taxon>
        <taxon>Pseudomonadota</taxon>
        <taxon>Alphaproteobacteria</taxon>
        <taxon>Hyphomicrobiales</taxon>
        <taxon>Aurantimonadaceae</taxon>
        <taxon>Jiella</taxon>
    </lineage>
</organism>
<dbReference type="Pfam" id="PF00583">
    <property type="entry name" value="Acetyltransf_1"/>
    <property type="match status" value="1"/>
</dbReference>
<evidence type="ECO:0000256" key="1">
    <source>
        <dbReference type="ARBA" id="ARBA00022679"/>
    </source>
</evidence>
<dbReference type="PANTHER" id="PTHR43877:SF2">
    <property type="entry name" value="AMINOALKYLPHOSPHONATE N-ACETYLTRANSFERASE-RELATED"/>
    <property type="match status" value="1"/>
</dbReference>
<evidence type="ECO:0000313" key="4">
    <source>
        <dbReference type="EMBL" id="MBO0903306.1"/>
    </source>
</evidence>